<evidence type="ECO:0000256" key="2">
    <source>
        <dbReference type="ARBA" id="ARBA00006375"/>
    </source>
</evidence>
<comment type="subcellular location">
    <subcellularLocation>
        <location evidence="1">Membrane</location>
        <topology evidence="1">Multi-pass membrane protein</topology>
    </subcellularLocation>
</comment>
<keyword evidence="7 8" id="KW-0472">Membrane</keyword>
<reference evidence="10" key="1">
    <citation type="submission" date="2021-06" db="EMBL/GenBank/DDBJ databases">
        <authorList>
            <person name="Kallberg Y."/>
            <person name="Tangrot J."/>
            <person name="Rosling A."/>
        </authorList>
    </citation>
    <scope>NUCLEOTIDE SEQUENCE</scope>
    <source>
        <strain evidence="10">UK204</strain>
    </source>
</reference>
<organism evidence="10 11">
    <name type="scientific">Funneliformis caledonium</name>
    <dbReference type="NCBI Taxonomy" id="1117310"/>
    <lineage>
        <taxon>Eukaryota</taxon>
        <taxon>Fungi</taxon>
        <taxon>Fungi incertae sedis</taxon>
        <taxon>Mucoromycota</taxon>
        <taxon>Glomeromycotina</taxon>
        <taxon>Glomeromycetes</taxon>
        <taxon>Glomerales</taxon>
        <taxon>Glomeraceae</taxon>
        <taxon>Funneliformis</taxon>
    </lineage>
</organism>
<dbReference type="Pfam" id="PF00153">
    <property type="entry name" value="Mito_carr"/>
    <property type="match status" value="2"/>
</dbReference>
<dbReference type="EMBL" id="CAJVPQ010000358">
    <property type="protein sequence ID" value="CAG8474513.1"/>
    <property type="molecule type" value="Genomic_DNA"/>
</dbReference>
<evidence type="ECO:0000256" key="8">
    <source>
        <dbReference type="PROSITE-ProRule" id="PRU00282"/>
    </source>
</evidence>
<evidence type="ECO:0000256" key="3">
    <source>
        <dbReference type="ARBA" id="ARBA00022448"/>
    </source>
</evidence>
<comment type="similarity">
    <text evidence="2 9">Belongs to the mitochondrial carrier (TC 2.A.29) family.</text>
</comment>
<evidence type="ECO:0000313" key="11">
    <source>
        <dbReference type="Proteomes" id="UP000789570"/>
    </source>
</evidence>
<evidence type="ECO:0000256" key="1">
    <source>
        <dbReference type="ARBA" id="ARBA00004141"/>
    </source>
</evidence>
<dbReference type="InterPro" id="IPR018108">
    <property type="entry name" value="MCP_transmembrane"/>
</dbReference>
<evidence type="ECO:0000256" key="6">
    <source>
        <dbReference type="ARBA" id="ARBA00022989"/>
    </source>
</evidence>
<feature type="repeat" description="Solcar" evidence="8">
    <location>
        <begin position="1"/>
        <end position="69"/>
    </location>
</feature>
<dbReference type="GO" id="GO:0016020">
    <property type="term" value="C:membrane"/>
    <property type="evidence" value="ECO:0007669"/>
    <property type="project" value="UniProtKB-SubCell"/>
</dbReference>
<protein>
    <submittedName>
        <fullName evidence="10">17197_t:CDS:1</fullName>
    </submittedName>
</protein>
<keyword evidence="5" id="KW-0677">Repeat</keyword>
<evidence type="ECO:0000256" key="4">
    <source>
        <dbReference type="ARBA" id="ARBA00022692"/>
    </source>
</evidence>
<evidence type="ECO:0000256" key="7">
    <source>
        <dbReference type="ARBA" id="ARBA00023136"/>
    </source>
</evidence>
<dbReference type="InterPro" id="IPR023395">
    <property type="entry name" value="MCP_dom_sf"/>
</dbReference>
<dbReference type="Gene3D" id="1.50.40.10">
    <property type="entry name" value="Mitochondrial carrier domain"/>
    <property type="match status" value="1"/>
</dbReference>
<dbReference type="PROSITE" id="PS50920">
    <property type="entry name" value="SOLCAR"/>
    <property type="match status" value="2"/>
</dbReference>
<dbReference type="AlphaFoldDB" id="A0A9N8W779"/>
<gene>
    <name evidence="10" type="ORF">FCALED_LOCUS2394</name>
</gene>
<accession>A0A9N8W779</accession>
<proteinExistence type="inferred from homology"/>
<dbReference type="OrthoDB" id="276989at2759"/>
<keyword evidence="6" id="KW-1133">Transmembrane helix</keyword>
<dbReference type="Proteomes" id="UP000789570">
    <property type="component" value="Unassembled WGS sequence"/>
</dbReference>
<keyword evidence="4 8" id="KW-0812">Transmembrane</keyword>
<feature type="repeat" description="Solcar" evidence="8">
    <location>
        <begin position="79"/>
        <end position="157"/>
    </location>
</feature>
<dbReference type="PANTHER" id="PTHR45667">
    <property type="entry name" value="S-ADENOSYLMETHIONINE MITOCHONDRIAL CARRIER PROTEIN"/>
    <property type="match status" value="1"/>
</dbReference>
<comment type="caution">
    <text evidence="10">The sequence shown here is derived from an EMBL/GenBank/DDBJ whole genome shotgun (WGS) entry which is preliminary data.</text>
</comment>
<keyword evidence="3 9" id="KW-0813">Transport</keyword>
<evidence type="ECO:0000256" key="9">
    <source>
        <dbReference type="RuleBase" id="RU000488"/>
    </source>
</evidence>
<sequence length="162" mass="18376">MISASSACIIRVPTEVVKQRMQTKQYASTSSALKIIFKQEGLNGFYRGYFNTIPFTCFQFPLYEYLKILVANNTKRDHIEPWEAAICGSISGGFAAAITTPLDHQTIHNYSGTINTFNRILHEEGFKHLFSGIGPRVIWMSIGGYIFLGAYEKTKKILYKYN</sequence>
<keyword evidence="11" id="KW-1185">Reference proteome</keyword>
<evidence type="ECO:0000256" key="5">
    <source>
        <dbReference type="ARBA" id="ARBA00022737"/>
    </source>
</evidence>
<evidence type="ECO:0000313" key="10">
    <source>
        <dbReference type="EMBL" id="CAG8474513.1"/>
    </source>
</evidence>
<dbReference type="SUPFAM" id="SSF103506">
    <property type="entry name" value="Mitochondrial carrier"/>
    <property type="match status" value="1"/>
</dbReference>
<name>A0A9N8W779_9GLOM</name>